<name>A0AA87Y753_9BURK</name>
<dbReference type="PANTHER" id="PTHR34047">
    <property type="entry name" value="NUCLEAR INTRON MATURASE 1, MITOCHONDRIAL-RELATED"/>
    <property type="match status" value="1"/>
</dbReference>
<protein>
    <recommendedName>
        <fullName evidence="2">Reverse transcriptase domain-containing protein</fullName>
    </recommendedName>
</protein>
<reference evidence="3" key="1">
    <citation type="journal article" date="2014" name="Int. J. Syst. Evol. Microbiol.">
        <title>Complete genome sequence of Corynebacterium casei LMG S-19264T (=DSM 44701T), isolated from a smear-ripened cheese.</title>
        <authorList>
            <consortium name="US DOE Joint Genome Institute (JGI-PGF)"/>
            <person name="Walter F."/>
            <person name="Albersmeier A."/>
            <person name="Kalinowski J."/>
            <person name="Ruckert C."/>
        </authorList>
    </citation>
    <scope>NUCLEOTIDE SEQUENCE</scope>
    <source>
        <strain evidence="3">KCTC 12344</strain>
    </source>
</reference>
<feature type="domain" description="Reverse transcriptase" evidence="2">
    <location>
        <begin position="90"/>
        <end position="329"/>
    </location>
</feature>
<sequence>MSAAWTTRKSLSAKTLPTVAFSAGSGGFNASGTPEMTSTAYDQVLSHAKLSSVWKHLYKKTKPLSRNTTGIDGQSINDFHLDAKGNLVRLAKDIREKKFSFSSLKPYLVPKPSGKKRLICVPTVRDRIVQGALVDYLADKYAERLANNISFGFIKGRSVHMAARIACTARNQRPWVYKTDITSFFDSIPRADLREAIKKIIKERSLHGLLFSALDCEVDSPSRAVASDISRLGIKCGLGVRQGMPLSPLFSNLLLVDFDQKIELSGAHAVRYADDLIFLCKDQDECNQVAAFCKGEFNKIGLDVPAVAPGSKSIIYPPDRPAEFLGLELAPVAGRYELRLADAQLLKLKQELLGFSNIKQLLSRNITLRTLGQSIAAKRDGYLGAYDLCANIEEVELELKKAEHKALRAVYGAGLGIRLAVIGADARAFLGLPRKC</sequence>
<dbReference type="PANTHER" id="PTHR34047:SF8">
    <property type="entry name" value="PROTEIN YKFC"/>
    <property type="match status" value="1"/>
</dbReference>
<dbReference type="InterPro" id="IPR051083">
    <property type="entry name" value="GrpII_Intron_Splice-Mob/Def"/>
</dbReference>
<dbReference type="Proteomes" id="UP000619512">
    <property type="component" value="Unassembled WGS sequence"/>
</dbReference>
<dbReference type="PROSITE" id="PS50878">
    <property type="entry name" value="RT_POL"/>
    <property type="match status" value="1"/>
</dbReference>
<comment type="similarity">
    <text evidence="1">Belongs to the bacterial reverse transcriptase family.</text>
</comment>
<dbReference type="AlphaFoldDB" id="A0AA87Y753"/>
<dbReference type="Pfam" id="PF00078">
    <property type="entry name" value="RVT_1"/>
    <property type="match status" value="1"/>
</dbReference>
<dbReference type="InterPro" id="IPR043502">
    <property type="entry name" value="DNA/RNA_pol_sf"/>
</dbReference>
<comment type="caution">
    <text evidence="3">The sequence shown here is derived from an EMBL/GenBank/DDBJ whole genome shotgun (WGS) entry which is preliminary data.</text>
</comment>
<evidence type="ECO:0000313" key="4">
    <source>
        <dbReference type="Proteomes" id="UP000619512"/>
    </source>
</evidence>
<dbReference type="InterPro" id="IPR000477">
    <property type="entry name" value="RT_dom"/>
</dbReference>
<dbReference type="CDD" id="cd01651">
    <property type="entry name" value="RT_G2_intron"/>
    <property type="match status" value="1"/>
</dbReference>
<gene>
    <name evidence="3" type="ORF">GCM10007388_18840</name>
</gene>
<evidence type="ECO:0000313" key="3">
    <source>
        <dbReference type="EMBL" id="GGY85978.1"/>
    </source>
</evidence>
<proteinExistence type="inferred from homology"/>
<evidence type="ECO:0000259" key="2">
    <source>
        <dbReference type="PROSITE" id="PS50878"/>
    </source>
</evidence>
<dbReference type="SUPFAM" id="SSF56672">
    <property type="entry name" value="DNA/RNA polymerases"/>
    <property type="match status" value="1"/>
</dbReference>
<dbReference type="EMBL" id="BMWW01000003">
    <property type="protein sequence ID" value="GGY85978.1"/>
    <property type="molecule type" value="Genomic_DNA"/>
</dbReference>
<organism evidence="3 4">
    <name type="scientific">Pseudoduganella plicata</name>
    <dbReference type="NCBI Taxonomy" id="321984"/>
    <lineage>
        <taxon>Bacteria</taxon>
        <taxon>Pseudomonadati</taxon>
        <taxon>Pseudomonadota</taxon>
        <taxon>Betaproteobacteria</taxon>
        <taxon>Burkholderiales</taxon>
        <taxon>Oxalobacteraceae</taxon>
        <taxon>Telluria group</taxon>
        <taxon>Pseudoduganella</taxon>
    </lineage>
</organism>
<reference evidence="3" key="2">
    <citation type="submission" date="2022-12" db="EMBL/GenBank/DDBJ databases">
        <authorList>
            <person name="Sun Q."/>
            <person name="Kim S."/>
        </authorList>
    </citation>
    <scope>NUCLEOTIDE SEQUENCE</scope>
    <source>
        <strain evidence="3">KCTC 12344</strain>
    </source>
</reference>
<accession>A0AA87Y753</accession>
<evidence type="ECO:0000256" key="1">
    <source>
        <dbReference type="ARBA" id="ARBA00034120"/>
    </source>
</evidence>